<dbReference type="PROSITE" id="PS51687">
    <property type="entry name" value="SAM_MT_RNA_M5U"/>
    <property type="match status" value="1"/>
</dbReference>
<evidence type="ECO:0000256" key="5">
    <source>
        <dbReference type="PROSITE-ProRule" id="PRU10015"/>
    </source>
</evidence>
<evidence type="ECO:0000313" key="8">
    <source>
        <dbReference type="Proteomes" id="UP001166291"/>
    </source>
</evidence>
<proteinExistence type="inferred from homology"/>
<keyword evidence="1 4" id="KW-0489">Methyltransferase</keyword>
<evidence type="ECO:0000256" key="1">
    <source>
        <dbReference type="ARBA" id="ARBA00022603"/>
    </source>
</evidence>
<keyword evidence="3 4" id="KW-0949">S-adenosyl-L-methionine</keyword>
<feature type="active site" description="Nucleophile" evidence="4">
    <location>
        <position position="396"/>
    </location>
</feature>
<dbReference type="InterPro" id="IPR010280">
    <property type="entry name" value="U5_MeTrfase_fam"/>
</dbReference>
<dbReference type="GO" id="GO:0032259">
    <property type="term" value="P:methylation"/>
    <property type="evidence" value="ECO:0007669"/>
    <property type="project" value="UniProtKB-KW"/>
</dbReference>
<name>A0ABS6VLH5_9GAMM</name>
<comment type="caution">
    <text evidence="7">The sequence shown here is derived from an EMBL/GenBank/DDBJ whole genome shotgun (WGS) entry which is preliminary data.</text>
</comment>
<evidence type="ECO:0000259" key="6">
    <source>
        <dbReference type="PROSITE" id="PS50926"/>
    </source>
</evidence>
<evidence type="ECO:0000256" key="4">
    <source>
        <dbReference type="PROSITE-ProRule" id="PRU01024"/>
    </source>
</evidence>
<dbReference type="PANTHER" id="PTHR11061:SF49">
    <property type="entry name" value="23S RRNA (URACIL(1939)-C(5))-METHYLTRANSFERASE RLMD"/>
    <property type="match status" value="1"/>
</dbReference>
<evidence type="ECO:0000256" key="2">
    <source>
        <dbReference type="ARBA" id="ARBA00022679"/>
    </source>
</evidence>
<organism evidence="7 8">
    <name type="scientific">Zhongshania aquimaris</name>
    <dbReference type="NCBI Taxonomy" id="2857107"/>
    <lineage>
        <taxon>Bacteria</taxon>
        <taxon>Pseudomonadati</taxon>
        <taxon>Pseudomonadota</taxon>
        <taxon>Gammaproteobacteria</taxon>
        <taxon>Cellvibrionales</taxon>
        <taxon>Spongiibacteraceae</taxon>
        <taxon>Zhongshania</taxon>
    </lineage>
</organism>
<gene>
    <name evidence="7" type="primary">rlmD</name>
    <name evidence="7" type="ORF">KXJ70_00130</name>
</gene>
<feature type="binding site" evidence="4">
    <location>
        <position position="369"/>
    </location>
    <ligand>
        <name>S-adenosyl-L-methionine</name>
        <dbReference type="ChEBI" id="CHEBI:59789"/>
    </ligand>
</feature>
<dbReference type="Pfam" id="PF05958">
    <property type="entry name" value="tRNA_U5-meth_tr"/>
    <property type="match status" value="2"/>
</dbReference>
<dbReference type="InterPro" id="IPR002792">
    <property type="entry name" value="TRAM_dom"/>
</dbReference>
<feature type="active site" evidence="5">
    <location>
        <position position="396"/>
    </location>
</feature>
<dbReference type="PROSITE" id="PS50926">
    <property type="entry name" value="TRAM"/>
    <property type="match status" value="1"/>
</dbReference>
<feature type="binding site" evidence="4">
    <location>
        <position position="274"/>
    </location>
    <ligand>
        <name>S-adenosyl-L-methionine</name>
        <dbReference type="ChEBI" id="CHEBI:59789"/>
    </ligand>
</feature>
<dbReference type="RefSeq" id="WP_219041450.1">
    <property type="nucleotide sequence ID" value="NZ_JAHWDQ010000001.1"/>
</dbReference>
<accession>A0ABS6VLH5</accession>
<evidence type="ECO:0000256" key="3">
    <source>
        <dbReference type="ARBA" id="ARBA00022691"/>
    </source>
</evidence>
<protein>
    <submittedName>
        <fullName evidence="7">23S rRNA (Uracil(1939)-C(5))-methyltransferase RlmD</fullName>
        <ecNumber evidence="7">2.1.1.190</ecNumber>
    </submittedName>
</protein>
<dbReference type="EMBL" id="JAHWDQ010000001">
    <property type="protein sequence ID" value="MBW2939169.1"/>
    <property type="molecule type" value="Genomic_DNA"/>
</dbReference>
<dbReference type="EC" id="2.1.1.190" evidence="7"/>
<evidence type="ECO:0000313" key="7">
    <source>
        <dbReference type="EMBL" id="MBW2939169.1"/>
    </source>
</evidence>
<keyword evidence="8" id="KW-1185">Reference proteome</keyword>
<feature type="domain" description="TRAM" evidence="6">
    <location>
        <begin position="18"/>
        <end position="76"/>
    </location>
</feature>
<dbReference type="Pfam" id="PF01938">
    <property type="entry name" value="TRAM"/>
    <property type="match status" value="1"/>
</dbReference>
<sequence>MAKHRAINTFKPAKKAPAKVPSQLLDLQIESLADDGRGVARYNNKVVFVGGALPGEHVKAKISRSHKRFDEAELVEINTQSPDRVTPICAIYDQCGGCQLQHLDYQAQLNYKLARLSKLIDGGESPVFSPAIIQASATRYRHRARLAYANGELGFKAKSSHSIVGVEQCPLLEDAINTALAKSRDSLARYFGHKASGEVVFSADRDGRVGIRIQKDGFVDVKRSEQLAQNIAAPAFLHSVVGTKGPSWRGAGASLSYQVTDSLTLRYQPGDFTQVNTAINRQTIAQCIAWLAPEADELIADYFCGLGNFSLALAQSGVQVMGFDAGAGMIECANQQALEKSLPATYFCADLFDPDAITIPVGCRKVVLDPPRAGAKTLCEQLAACQAINCIVYISCGPASLARDLAILKQAGFKVDDAAMADMFPHTHHVESAVFLRR</sequence>
<dbReference type="PANTHER" id="PTHR11061">
    <property type="entry name" value="RNA M5U METHYLTRANSFERASE"/>
    <property type="match status" value="1"/>
</dbReference>
<dbReference type="InterPro" id="IPR030390">
    <property type="entry name" value="MeTrfase_TrmA_AS"/>
</dbReference>
<comment type="similarity">
    <text evidence="4">Belongs to the class I-like SAM-binding methyltransferase superfamily. RNA M5U methyltransferase family.</text>
</comment>
<dbReference type="Proteomes" id="UP001166291">
    <property type="component" value="Unassembled WGS sequence"/>
</dbReference>
<dbReference type="GO" id="GO:0008168">
    <property type="term" value="F:methyltransferase activity"/>
    <property type="evidence" value="ECO:0007669"/>
    <property type="project" value="UniProtKB-KW"/>
</dbReference>
<dbReference type="PROSITE" id="PS01230">
    <property type="entry name" value="TRMA_1"/>
    <property type="match status" value="1"/>
</dbReference>
<reference evidence="7" key="1">
    <citation type="submission" date="2021-07" db="EMBL/GenBank/DDBJ databases">
        <title>Zhongshania sp. CAU 1632 isolated from seawater.</title>
        <authorList>
            <person name="Kim W."/>
        </authorList>
    </citation>
    <scope>NUCLEOTIDE SEQUENCE</scope>
    <source>
        <strain evidence="7">CAU 1632</strain>
    </source>
</reference>
<feature type="binding site" evidence="4">
    <location>
        <position position="324"/>
    </location>
    <ligand>
        <name>S-adenosyl-L-methionine</name>
        <dbReference type="ChEBI" id="CHEBI:59789"/>
    </ligand>
</feature>
<dbReference type="NCBIfam" id="TIGR00479">
    <property type="entry name" value="rumA"/>
    <property type="match status" value="1"/>
</dbReference>
<feature type="binding site" evidence="4">
    <location>
        <position position="303"/>
    </location>
    <ligand>
        <name>S-adenosyl-L-methionine</name>
        <dbReference type="ChEBI" id="CHEBI:59789"/>
    </ligand>
</feature>
<keyword evidence="2 4" id="KW-0808">Transferase</keyword>